<organism evidence="7 8">
    <name type="scientific">Paenibacillus cisolokensis</name>
    <dbReference type="NCBI Taxonomy" id="1658519"/>
    <lineage>
        <taxon>Bacteria</taxon>
        <taxon>Bacillati</taxon>
        <taxon>Bacillota</taxon>
        <taxon>Bacilli</taxon>
        <taxon>Bacillales</taxon>
        <taxon>Paenibacillaceae</taxon>
        <taxon>Paenibacillus</taxon>
    </lineage>
</organism>
<proteinExistence type="inferred from homology"/>
<dbReference type="InterPro" id="IPR014227">
    <property type="entry name" value="YtvI-like"/>
</dbReference>
<name>A0ABQ4NCG8_9BACL</name>
<feature type="transmembrane region" description="Helical" evidence="6">
    <location>
        <begin position="64"/>
        <end position="83"/>
    </location>
</feature>
<protein>
    <recommendedName>
        <fullName evidence="9">Permease</fullName>
    </recommendedName>
</protein>
<gene>
    <name evidence="7" type="ORF">PACILC2_44430</name>
</gene>
<evidence type="ECO:0000256" key="2">
    <source>
        <dbReference type="ARBA" id="ARBA00009773"/>
    </source>
</evidence>
<reference evidence="7 8" key="1">
    <citation type="submission" date="2021-04" db="EMBL/GenBank/DDBJ databases">
        <title>Draft genome sequence of Paenibacillus cisolokensis, LC2-13A.</title>
        <authorList>
            <person name="Uke A."/>
            <person name="Chhe C."/>
            <person name="Baramee S."/>
            <person name="Kosugi A."/>
        </authorList>
    </citation>
    <scope>NUCLEOTIDE SEQUENCE [LARGE SCALE GENOMIC DNA]</scope>
    <source>
        <strain evidence="7 8">LC2-13A</strain>
    </source>
</reference>
<feature type="transmembrane region" description="Helical" evidence="6">
    <location>
        <begin position="6"/>
        <end position="23"/>
    </location>
</feature>
<dbReference type="EMBL" id="BOVJ01000157">
    <property type="protein sequence ID" value="GIQ65875.1"/>
    <property type="molecule type" value="Genomic_DNA"/>
</dbReference>
<comment type="caution">
    <text evidence="7">The sequence shown here is derived from an EMBL/GenBank/DDBJ whole genome shotgun (WGS) entry which is preliminary data.</text>
</comment>
<evidence type="ECO:0000256" key="1">
    <source>
        <dbReference type="ARBA" id="ARBA00004141"/>
    </source>
</evidence>
<dbReference type="Pfam" id="PF01594">
    <property type="entry name" value="AI-2E_transport"/>
    <property type="match status" value="1"/>
</dbReference>
<evidence type="ECO:0008006" key="9">
    <source>
        <dbReference type="Google" id="ProtNLM"/>
    </source>
</evidence>
<accession>A0ABQ4NCG8</accession>
<evidence type="ECO:0000256" key="6">
    <source>
        <dbReference type="SAM" id="Phobius"/>
    </source>
</evidence>
<keyword evidence="4 6" id="KW-1133">Transmembrane helix</keyword>
<keyword evidence="8" id="KW-1185">Reference proteome</keyword>
<dbReference type="InterPro" id="IPR002549">
    <property type="entry name" value="AI-2E-like"/>
</dbReference>
<feature type="transmembrane region" description="Helical" evidence="6">
    <location>
        <begin position="116"/>
        <end position="136"/>
    </location>
</feature>
<feature type="transmembrane region" description="Helical" evidence="6">
    <location>
        <begin position="156"/>
        <end position="183"/>
    </location>
</feature>
<comment type="similarity">
    <text evidence="2">Belongs to the autoinducer-2 exporter (AI-2E) (TC 2.A.86) family.</text>
</comment>
<evidence type="ECO:0000256" key="3">
    <source>
        <dbReference type="ARBA" id="ARBA00022692"/>
    </source>
</evidence>
<evidence type="ECO:0000256" key="4">
    <source>
        <dbReference type="ARBA" id="ARBA00022989"/>
    </source>
</evidence>
<dbReference type="NCBIfam" id="TIGR02872">
    <property type="entry name" value="spore_ytvI"/>
    <property type="match status" value="1"/>
</dbReference>
<keyword evidence="3 6" id="KW-0812">Transmembrane</keyword>
<dbReference type="Proteomes" id="UP000680304">
    <property type="component" value="Unassembled WGS sequence"/>
</dbReference>
<dbReference type="PANTHER" id="PTHR21716:SF68">
    <property type="entry name" value="TRANSPORT PROTEIN YTVI-RELATED"/>
    <property type="match status" value="1"/>
</dbReference>
<evidence type="ECO:0000256" key="5">
    <source>
        <dbReference type="ARBA" id="ARBA00023136"/>
    </source>
</evidence>
<feature type="transmembrane region" description="Helical" evidence="6">
    <location>
        <begin position="89"/>
        <end position="109"/>
    </location>
</feature>
<comment type="subcellular location">
    <subcellularLocation>
        <location evidence="1">Membrane</location>
        <topology evidence="1">Multi-pass membrane protein</topology>
    </subcellularLocation>
</comment>
<dbReference type="PANTHER" id="PTHR21716">
    <property type="entry name" value="TRANSMEMBRANE PROTEIN"/>
    <property type="match status" value="1"/>
</dbReference>
<keyword evidence="5 6" id="KW-0472">Membrane</keyword>
<evidence type="ECO:0000313" key="8">
    <source>
        <dbReference type="Proteomes" id="UP000680304"/>
    </source>
</evidence>
<evidence type="ECO:0000313" key="7">
    <source>
        <dbReference type="EMBL" id="GIQ65875.1"/>
    </source>
</evidence>
<sequence length="204" mass="22134">MLTSLPNVATLLVIIVLAAFFISKDWSRHAERIGGWLPSGIRMTSGAVWADLQHAITGYIRAQLLLISITATAITAGLIILRVEYALTIGILIGLVDLLPYLGVGAVMIPWIAYKWLYGDVTLAIGLSVLYGIVLIARQMIEPKVMASTLGVDPLFLLIAMFAGLQLLGVPGLIVAPIALVFVTALHRANVFRDLIRYIMGDKR</sequence>